<dbReference type="InterPro" id="IPR045867">
    <property type="entry name" value="DNA-dir_RpoC_beta_prime"/>
</dbReference>
<evidence type="ECO:0000259" key="10">
    <source>
        <dbReference type="SMART" id="SM00663"/>
    </source>
</evidence>
<evidence type="ECO:0000256" key="2">
    <source>
        <dbReference type="ARBA" id="ARBA00007207"/>
    </source>
</evidence>
<evidence type="ECO:0000256" key="7">
    <source>
        <dbReference type="ARBA" id="ARBA00023163"/>
    </source>
</evidence>
<reference evidence="11" key="1">
    <citation type="journal article" date="2017" name="J. Phycol.">
        <title>Phylogenetic position of the coral symbiont Ostreobium (Ulvophyceae) inferred from chloroplast genome data.</title>
        <authorList>
            <person name="Verbruggen H."/>
            <person name="Marcelino V.R."/>
            <person name="Guiry M.D."/>
            <person name="Cremen M.C."/>
            <person name="Jackson C.J."/>
        </authorList>
    </citation>
    <scope>NUCLEOTIDE SEQUENCE</scope>
</reference>
<dbReference type="GO" id="GO:0006351">
    <property type="term" value="P:DNA-templated transcription"/>
    <property type="evidence" value="ECO:0007669"/>
    <property type="project" value="InterPro"/>
</dbReference>
<keyword evidence="6 9" id="KW-0548">Nucleotidyltransferase</keyword>
<proteinExistence type="inferred from homology"/>
<feature type="domain" description="RNA polymerase N-terminal" evidence="10">
    <location>
        <begin position="176"/>
        <end position="460"/>
    </location>
</feature>
<evidence type="ECO:0000256" key="4">
    <source>
        <dbReference type="ARBA" id="ARBA00022640"/>
    </source>
</evidence>
<dbReference type="InterPro" id="IPR007080">
    <property type="entry name" value="RNA_pol_Rpb1_1"/>
</dbReference>
<evidence type="ECO:0000256" key="9">
    <source>
        <dbReference type="RuleBase" id="RU004279"/>
    </source>
</evidence>
<evidence type="ECO:0000256" key="5">
    <source>
        <dbReference type="ARBA" id="ARBA00022679"/>
    </source>
</evidence>
<comment type="catalytic activity">
    <reaction evidence="8 9">
        <text>RNA(n) + a ribonucleoside 5'-triphosphate = RNA(n+1) + diphosphate</text>
        <dbReference type="Rhea" id="RHEA:21248"/>
        <dbReference type="Rhea" id="RHEA-COMP:14527"/>
        <dbReference type="Rhea" id="RHEA-COMP:17342"/>
        <dbReference type="ChEBI" id="CHEBI:33019"/>
        <dbReference type="ChEBI" id="CHEBI:61557"/>
        <dbReference type="ChEBI" id="CHEBI:140395"/>
        <dbReference type="EC" id="2.7.7.6"/>
    </reaction>
</comment>
<dbReference type="InterPro" id="IPR000722">
    <property type="entry name" value="RNA_pol_asu"/>
</dbReference>
<dbReference type="PANTHER" id="PTHR19376:SF54">
    <property type="entry name" value="DNA-DIRECTED RNA POLYMERASE SUBUNIT BETA"/>
    <property type="match status" value="1"/>
</dbReference>
<comment type="function">
    <text evidence="1 9">DNA-dependent RNA polymerase catalyzes the transcription of DNA into RNA using the four ribonucleoside triphosphates as substrates.</text>
</comment>
<evidence type="ECO:0000256" key="3">
    <source>
        <dbReference type="ARBA" id="ARBA00022478"/>
    </source>
</evidence>
<gene>
    <name evidence="11" type="primary">rpoC1</name>
</gene>
<keyword evidence="7 9" id="KW-0804">Transcription</keyword>
<keyword evidence="11" id="KW-0150">Chloroplast</keyword>
<dbReference type="GO" id="GO:0000428">
    <property type="term" value="C:DNA-directed RNA polymerase complex"/>
    <property type="evidence" value="ECO:0007669"/>
    <property type="project" value="UniProtKB-KW"/>
</dbReference>
<keyword evidence="5 9" id="KW-0808">Transferase</keyword>
<dbReference type="Pfam" id="PF00623">
    <property type="entry name" value="RNA_pol_Rpb1_2"/>
    <property type="match status" value="2"/>
</dbReference>
<evidence type="ECO:0000256" key="1">
    <source>
        <dbReference type="ARBA" id="ARBA00004026"/>
    </source>
</evidence>
<evidence type="ECO:0000256" key="8">
    <source>
        <dbReference type="ARBA" id="ARBA00048552"/>
    </source>
</evidence>
<evidence type="ECO:0000313" key="11">
    <source>
        <dbReference type="EMBL" id="ARQ82143.1"/>
    </source>
</evidence>
<dbReference type="Gene3D" id="1.10.274.100">
    <property type="entry name" value="RNA polymerase Rpb1, domain 3"/>
    <property type="match status" value="1"/>
</dbReference>
<dbReference type="SMART" id="SM00663">
    <property type="entry name" value="RPOLA_N"/>
    <property type="match status" value="1"/>
</dbReference>
<geneLocation type="chloroplast" evidence="11"/>
<dbReference type="SUPFAM" id="SSF64484">
    <property type="entry name" value="beta and beta-prime subunits of DNA dependent RNA-polymerase"/>
    <property type="match status" value="1"/>
</dbReference>
<dbReference type="Gene3D" id="2.40.40.20">
    <property type="match status" value="1"/>
</dbReference>
<dbReference type="EMBL" id="KY509313">
    <property type="protein sequence ID" value="ARQ82143.1"/>
    <property type="molecule type" value="Genomic_DNA"/>
</dbReference>
<dbReference type="GO" id="GO:0003899">
    <property type="term" value="F:DNA-directed RNA polymerase activity"/>
    <property type="evidence" value="ECO:0007669"/>
    <property type="project" value="UniProtKB-EC"/>
</dbReference>
<organism evidence="11">
    <name type="scientific">Avrainvillea mazei</name>
    <dbReference type="NCBI Taxonomy" id="381412"/>
    <lineage>
        <taxon>Eukaryota</taxon>
        <taxon>Viridiplantae</taxon>
        <taxon>Chlorophyta</taxon>
        <taxon>core chlorophytes</taxon>
        <taxon>Ulvophyceae</taxon>
        <taxon>TCBD clade</taxon>
        <taxon>Bryopsidales</taxon>
        <taxon>Halimedineae</taxon>
        <taxon>Dichotomosiphonaceae</taxon>
        <taxon>Avrainvillea</taxon>
    </lineage>
</organism>
<keyword evidence="3 9" id="KW-0240">DNA-directed RNA polymerase</keyword>
<dbReference type="Gene3D" id="1.10.40.90">
    <property type="match status" value="1"/>
</dbReference>
<evidence type="ECO:0000256" key="6">
    <source>
        <dbReference type="ARBA" id="ARBA00022695"/>
    </source>
</evidence>
<dbReference type="GO" id="GO:0003677">
    <property type="term" value="F:DNA binding"/>
    <property type="evidence" value="ECO:0007669"/>
    <property type="project" value="InterPro"/>
</dbReference>
<dbReference type="InterPro" id="IPR042102">
    <property type="entry name" value="RNA_pol_Rpb1_3_sf"/>
</dbReference>
<dbReference type="PANTHER" id="PTHR19376">
    <property type="entry name" value="DNA-DIRECTED RNA POLYMERASE"/>
    <property type="match status" value="1"/>
</dbReference>
<comment type="similarity">
    <text evidence="2">Belongs to the RNA polymerase beta' chain family. RpoC1 subfamily.</text>
</comment>
<sequence>MQKKGISISLASPETIKRWANQKLLVENENNKITNPQTVNYQKAFSKNCNPLFSTIPVVLKILNWNPKWKFIIYYLSKFPNFSEISNWFYKFDKINKNRNNFFSLYGAKIFLKWLSELTELREKKKYPYKLLEEQIRVEMITSSEPLTDIEFTQKIKLYRRFKLLRNFHRSYHEPGWMIISILPVLPPDLRPIVQLPNSQIAVSDLNKLYQKVIFRNNRIEKLNKYNTSNCLNSEEFQYAQRLLQESVDALLENGKGGAIPVCALNKRPLKSLADLLKGKKGRFRQNLLGKRVDYSGRSVIVVGPLLKIYECGLPKEIAIELFQPFLIQKLIKHQYAQNIVSAKQLLNEPPTFIWEILKNIINNHPILLNRAPTLHRFGIQAFQPKIIDGRAILLHPLVCTAFNADFDGDQMAVHIPLCFEARAEAWKIAWSQNNLLSPAAGQIVISPSQDIVLGCYSLTAMSMHQYYFSIFKKLKIKNKDKLFLKPNNIFKNYWNKTIDFFYKRNRELILEYIYGHYESNLNVYTPIWLNLSSQYCKIELDERYQKLIELRISYLGIVSKLRKQIFHQYDQNNNEINRKIYTTYGRILFNQNIINIIQEK</sequence>
<dbReference type="InterPro" id="IPR006592">
    <property type="entry name" value="RNA_pol_N"/>
</dbReference>
<dbReference type="AlphaFoldDB" id="A0A1X9RPQ2"/>
<accession>A0A1X9RPQ2</accession>
<protein>
    <recommendedName>
        <fullName evidence="9">DNA-directed RNA polymerase subunit</fullName>
        <ecNumber evidence="9">2.7.7.6</ecNumber>
    </recommendedName>
</protein>
<keyword evidence="4 11" id="KW-0934">Plastid</keyword>
<dbReference type="Pfam" id="PF04997">
    <property type="entry name" value="RNA_pol_Rpb1_1"/>
    <property type="match status" value="1"/>
</dbReference>
<dbReference type="EC" id="2.7.7.6" evidence="9"/>
<name>A0A1X9RPQ2_9CHLO</name>